<dbReference type="CDD" id="cd01822">
    <property type="entry name" value="Lysophospholipase_L1_like"/>
    <property type="match status" value="1"/>
</dbReference>
<dbReference type="GO" id="GO:0006629">
    <property type="term" value="P:lipid metabolic process"/>
    <property type="evidence" value="ECO:0007669"/>
    <property type="project" value="InterPro"/>
</dbReference>
<dbReference type="SUPFAM" id="SSF52266">
    <property type="entry name" value="SGNH hydrolase"/>
    <property type="match status" value="1"/>
</dbReference>
<dbReference type="InterPro" id="IPR051532">
    <property type="entry name" value="Ester_Hydrolysis_Enzymes"/>
</dbReference>
<dbReference type="Proteomes" id="UP000516369">
    <property type="component" value="Chromosome"/>
</dbReference>
<dbReference type="EMBL" id="CP053923">
    <property type="protein sequence ID" value="QNT71111.1"/>
    <property type="molecule type" value="Genomic_DNA"/>
</dbReference>
<dbReference type="PANTHER" id="PTHR30383:SF24">
    <property type="entry name" value="THIOESTERASE 1_PROTEASE 1_LYSOPHOSPHOLIPASE L1"/>
    <property type="match status" value="1"/>
</dbReference>
<dbReference type="InterPro" id="IPR013830">
    <property type="entry name" value="SGNH_hydro"/>
</dbReference>
<reference evidence="2 3" key="1">
    <citation type="submission" date="2020-05" db="EMBL/GenBank/DDBJ databases">
        <title>Complete closed genome sequence of Defluviicoccus vanus.</title>
        <authorList>
            <person name="Bessarab I."/>
            <person name="Arumugam K."/>
            <person name="Maszenan A.M."/>
            <person name="Seviour R.J."/>
            <person name="Williams R.B."/>
        </authorList>
    </citation>
    <scope>NUCLEOTIDE SEQUENCE [LARGE SCALE GENOMIC DNA]</scope>
    <source>
        <strain evidence="2 3">Ben 114</strain>
    </source>
</reference>
<protein>
    <submittedName>
        <fullName evidence="2">Arylesterase</fullName>
    </submittedName>
</protein>
<accession>A0A7H1N5X5</accession>
<proteinExistence type="predicted"/>
<gene>
    <name evidence="2" type="ORF">HQ394_03685</name>
</gene>
<dbReference type="KEGG" id="dvn:HQ394_03685"/>
<dbReference type="Gene3D" id="3.40.50.1110">
    <property type="entry name" value="SGNH hydrolase"/>
    <property type="match status" value="1"/>
</dbReference>
<organism evidence="2 3">
    <name type="scientific">Defluviicoccus vanus</name>
    <dbReference type="NCBI Taxonomy" id="111831"/>
    <lineage>
        <taxon>Bacteria</taxon>
        <taxon>Pseudomonadati</taxon>
        <taxon>Pseudomonadota</taxon>
        <taxon>Alphaproteobacteria</taxon>
        <taxon>Rhodospirillales</taxon>
        <taxon>Rhodospirillaceae</taxon>
        <taxon>Defluviicoccus</taxon>
    </lineage>
</organism>
<evidence type="ECO:0000313" key="3">
    <source>
        <dbReference type="Proteomes" id="UP000516369"/>
    </source>
</evidence>
<evidence type="ECO:0000259" key="1">
    <source>
        <dbReference type="Pfam" id="PF13472"/>
    </source>
</evidence>
<sequence>MAFAWPGKGAAVAEPIRLLAFGDSLTAGYGLAPADAFPAQLQRALQAKGLTVEVINGGVSGDTTAGGRNRLAWTLGSGDAAQPAAAIVELGGNDALRGLDPEAAQANLDAILAELQRRRVPVLLAGMYAPPNLGADYTRRFKAIYPRLAEKYGVRLYPFFLDGVAGVPGMTQPDGIHPTAAGVTEIVRRITPDVVELLRIAAAKGVK</sequence>
<dbReference type="AlphaFoldDB" id="A0A7H1N5X5"/>
<dbReference type="Pfam" id="PF13472">
    <property type="entry name" value="Lipase_GDSL_2"/>
    <property type="match status" value="1"/>
</dbReference>
<keyword evidence="3" id="KW-1185">Reference proteome</keyword>
<dbReference type="InterPro" id="IPR036514">
    <property type="entry name" value="SGNH_hydro_sf"/>
</dbReference>
<dbReference type="GO" id="GO:0004622">
    <property type="term" value="F:phosphatidylcholine lysophospholipase activity"/>
    <property type="evidence" value="ECO:0007669"/>
    <property type="project" value="TreeGrafter"/>
</dbReference>
<feature type="domain" description="SGNH hydrolase-type esterase" evidence="1">
    <location>
        <begin position="20"/>
        <end position="182"/>
    </location>
</feature>
<dbReference type="PROSITE" id="PS01098">
    <property type="entry name" value="LIPASE_GDSL_SER"/>
    <property type="match status" value="1"/>
</dbReference>
<dbReference type="InterPro" id="IPR008265">
    <property type="entry name" value="Lipase_GDSL_AS"/>
</dbReference>
<evidence type="ECO:0000313" key="2">
    <source>
        <dbReference type="EMBL" id="QNT71111.1"/>
    </source>
</evidence>
<dbReference type="PANTHER" id="PTHR30383">
    <property type="entry name" value="THIOESTERASE 1/PROTEASE 1/LYSOPHOSPHOLIPASE L1"/>
    <property type="match status" value="1"/>
</dbReference>
<name>A0A7H1N5X5_9PROT</name>